<evidence type="ECO:0000256" key="3">
    <source>
        <dbReference type="ARBA" id="ARBA00023002"/>
    </source>
</evidence>
<keyword evidence="7" id="KW-1185">Reference proteome</keyword>
<dbReference type="InterPro" id="IPR019921">
    <property type="entry name" value="Lucif-like_OxRdtase_Rv2161c"/>
</dbReference>
<evidence type="ECO:0000313" key="7">
    <source>
        <dbReference type="Proteomes" id="UP000400924"/>
    </source>
</evidence>
<evidence type="ECO:0000256" key="1">
    <source>
        <dbReference type="ARBA" id="ARBA00022630"/>
    </source>
</evidence>
<evidence type="ECO:0000256" key="2">
    <source>
        <dbReference type="ARBA" id="ARBA00022643"/>
    </source>
</evidence>
<dbReference type="OrthoDB" id="4074025at2"/>
<reference evidence="6 7" key="1">
    <citation type="submission" date="2019-07" db="EMBL/GenBank/DDBJ databases">
        <title>New species of Amycolatopsis and Streptomyces.</title>
        <authorList>
            <person name="Duangmal K."/>
            <person name="Teo W.F.A."/>
            <person name="Lipun K."/>
        </authorList>
    </citation>
    <scope>NUCLEOTIDE SEQUENCE [LARGE SCALE GENOMIC DNA]</scope>
    <source>
        <strain evidence="6 7">NBRC 106415</strain>
    </source>
</reference>
<name>A0A5N8XAX6_9ACTN</name>
<keyword evidence="2" id="KW-0288">FMN</keyword>
<comment type="caution">
    <text evidence="6">The sequence shown here is derived from an EMBL/GenBank/DDBJ whole genome shotgun (WGS) entry which is preliminary data.</text>
</comment>
<dbReference type="SUPFAM" id="SSF51679">
    <property type="entry name" value="Bacterial luciferase-like"/>
    <property type="match status" value="1"/>
</dbReference>
<dbReference type="PANTHER" id="PTHR42847">
    <property type="entry name" value="ALKANESULFONATE MONOOXYGENASE"/>
    <property type="match status" value="1"/>
</dbReference>
<organism evidence="6 7">
    <name type="scientific">Streptomyces spongiae</name>
    <dbReference type="NCBI Taxonomy" id="565072"/>
    <lineage>
        <taxon>Bacteria</taxon>
        <taxon>Bacillati</taxon>
        <taxon>Actinomycetota</taxon>
        <taxon>Actinomycetes</taxon>
        <taxon>Kitasatosporales</taxon>
        <taxon>Streptomycetaceae</taxon>
        <taxon>Streptomyces</taxon>
    </lineage>
</organism>
<dbReference type="InterPro" id="IPR011251">
    <property type="entry name" value="Luciferase-like_dom"/>
</dbReference>
<keyword evidence="1" id="KW-0285">Flavoprotein</keyword>
<accession>A0A5N8XAX6</accession>
<keyword evidence="3" id="KW-0560">Oxidoreductase</keyword>
<evidence type="ECO:0000259" key="5">
    <source>
        <dbReference type="Pfam" id="PF00296"/>
    </source>
</evidence>
<sequence length="293" mass="31873">MTIRLGCDLPYFEDPSAIRDFAQAAEELGYDTLSFSEHVAVTTDSPFPPGFAFDDPWHESMTLAAYLAGVTSRIEITTSMLLLPLRPTVLAAKQAAEVDLLSGGRLRLAVSLGWNDREVALLGQDPRRRGARLEEQIEVMRLLWSEPSVNYSGTFHDLDGAGIRPRPTRRIPVWMGAGSMASGGVPTEGALRRIARFADGYKMFAPLGLDPAKAHDVVARLRTHVRDAGRPADAVGLEARLLTQAVPGQQWRTVMEEWAEAGATCLGLGNRIVGGTPDEQIAVLTDVMRALRG</sequence>
<dbReference type="RefSeq" id="WP_152769160.1">
    <property type="nucleotide sequence ID" value="NZ_VJZC01000001.1"/>
</dbReference>
<feature type="domain" description="Luciferase-like" evidence="5">
    <location>
        <begin position="7"/>
        <end position="235"/>
    </location>
</feature>
<dbReference type="NCBIfam" id="TIGR03619">
    <property type="entry name" value="F420_Rv2161c"/>
    <property type="match status" value="1"/>
</dbReference>
<dbReference type="Proteomes" id="UP000400924">
    <property type="component" value="Unassembled WGS sequence"/>
</dbReference>
<evidence type="ECO:0000313" key="6">
    <source>
        <dbReference type="EMBL" id="MPY55675.1"/>
    </source>
</evidence>
<dbReference type="InterPro" id="IPR050172">
    <property type="entry name" value="SsuD_RutA_monooxygenase"/>
</dbReference>
<dbReference type="AlphaFoldDB" id="A0A5N8XAX6"/>
<dbReference type="GO" id="GO:0046306">
    <property type="term" value="P:alkanesulfonate catabolic process"/>
    <property type="evidence" value="ECO:0007669"/>
    <property type="project" value="TreeGrafter"/>
</dbReference>
<dbReference type="EMBL" id="VJZC01000001">
    <property type="protein sequence ID" value="MPY55675.1"/>
    <property type="molecule type" value="Genomic_DNA"/>
</dbReference>
<keyword evidence="4" id="KW-0503">Monooxygenase</keyword>
<dbReference type="PANTHER" id="PTHR42847:SF4">
    <property type="entry name" value="ALKANESULFONATE MONOOXYGENASE-RELATED"/>
    <property type="match status" value="1"/>
</dbReference>
<evidence type="ECO:0000256" key="4">
    <source>
        <dbReference type="ARBA" id="ARBA00023033"/>
    </source>
</evidence>
<dbReference type="Gene3D" id="3.20.20.30">
    <property type="entry name" value="Luciferase-like domain"/>
    <property type="match status" value="1"/>
</dbReference>
<gene>
    <name evidence="6" type="ORF">FNH08_00255</name>
</gene>
<dbReference type="Pfam" id="PF00296">
    <property type="entry name" value="Bac_luciferase"/>
    <property type="match status" value="1"/>
</dbReference>
<protein>
    <submittedName>
        <fullName evidence="6">LLM class F420-dependent oxidoreductase</fullName>
    </submittedName>
</protein>
<proteinExistence type="predicted"/>
<dbReference type="GO" id="GO:0008726">
    <property type="term" value="F:alkanesulfonate monooxygenase activity"/>
    <property type="evidence" value="ECO:0007669"/>
    <property type="project" value="TreeGrafter"/>
</dbReference>
<dbReference type="InterPro" id="IPR036661">
    <property type="entry name" value="Luciferase-like_sf"/>
</dbReference>